<keyword evidence="4" id="KW-1185">Reference proteome</keyword>
<feature type="coiled-coil region" evidence="1">
    <location>
        <begin position="88"/>
        <end position="125"/>
    </location>
</feature>
<comment type="caution">
    <text evidence="3">The sequence shown here is derived from an EMBL/GenBank/DDBJ whole genome shotgun (WGS) entry which is preliminary data.</text>
</comment>
<feature type="region of interest" description="Disordered" evidence="2">
    <location>
        <begin position="47"/>
        <end position="77"/>
    </location>
</feature>
<sequence>MFKMLYSSQFQSSYRLAVRPLGRHMSTITASNQNLSMMVYKRENGGVQSEIPEDKQGSNNSVPKIDSLETTPQPGSNKELQRFVDWWLKHSQEQEQELQRKSAEIQNLKSALVREKAERVRVERHVEIRDAIEEIILNAKSERLASWGEIHEIAIAQLTQQREFTKVLHKEVKARGLVLKDVEICVQEIYDRLLHPWRLGDKTLVISDKHFTAEEYAALITFMKVQSKWQRPLSWREDVSGEACEEDTKGR</sequence>
<organism evidence="3 4">
    <name type="scientific">Tuber borchii</name>
    <name type="common">White truffle</name>
    <dbReference type="NCBI Taxonomy" id="42251"/>
    <lineage>
        <taxon>Eukaryota</taxon>
        <taxon>Fungi</taxon>
        <taxon>Dikarya</taxon>
        <taxon>Ascomycota</taxon>
        <taxon>Pezizomycotina</taxon>
        <taxon>Pezizomycetes</taxon>
        <taxon>Pezizales</taxon>
        <taxon>Tuberaceae</taxon>
        <taxon>Tuber</taxon>
    </lineage>
</organism>
<evidence type="ECO:0000313" key="4">
    <source>
        <dbReference type="Proteomes" id="UP000244722"/>
    </source>
</evidence>
<evidence type="ECO:0000256" key="1">
    <source>
        <dbReference type="SAM" id="Coils"/>
    </source>
</evidence>
<dbReference type="Proteomes" id="UP000244722">
    <property type="component" value="Unassembled WGS sequence"/>
</dbReference>
<name>A0A2T7A8P6_TUBBO</name>
<reference evidence="3 4" key="1">
    <citation type="submission" date="2017-04" db="EMBL/GenBank/DDBJ databases">
        <title>Draft genome sequence of Tuber borchii Vittad., a whitish edible truffle.</title>
        <authorList>
            <consortium name="DOE Joint Genome Institute"/>
            <person name="Murat C."/>
            <person name="Kuo A."/>
            <person name="Barry K.W."/>
            <person name="Clum A."/>
            <person name="Dockter R.B."/>
            <person name="Fauchery L."/>
            <person name="Iotti M."/>
            <person name="Kohler A."/>
            <person name="Labutti K."/>
            <person name="Lindquist E.A."/>
            <person name="Lipzen A."/>
            <person name="Ohm R.A."/>
            <person name="Wang M."/>
            <person name="Grigoriev I.V."/>
            <person name="Zambonelli A."/>
            <person name="Martin F.M."/>
        </authorList>
    </citation>
    <scope>NUCLEOTIDE SEQUENCE [LARGE SCALE GENOMIC DNA]</scope>
    <source>
        <strain evidence="3 4">Tbo3840</strain>
    </source>
</reference>
<proteinExistence type="predicted"/>
<dbReference type="AlphaFoldDB" id="A0A2T7A8P6"/>
<dbReference type="EMBL" id="NESQ01000004">
    <property type="protein sequence ID" value="PUU84085.1"/>
    <property type="molecule type" value="Genomic_DNA"/>
</dbReference>
<gene>
    <name evidence="3" type="ORF">B9Z19DRAFT_1164200</name>
</gene>
<keyword evidence="1" id="KW-0175">Coiled coil</keyword>
<evidence type="ECO:0000313" key="3">
    <source>
        <dbReference type="EMBL" id="PUU84085.1"/>
    </source>
</evidence>
<accession>A0A2T7A8P6</accession>
<evidence type="ECO:0000256" key="2">
    <source>
        <dbReference type="SAM" id="MobiDB-lite"/>
    </source>
</evidence>
<feature type="compositionally biased region" description="Polar residues" evidence="2">
    <location>
        <begin position="57"/>
        <end position="77"/>
    </location>
</feature>
<protein>
    <submittedName>
        <fullName evidence="3">Uncharacterized protein</fullName>
    </submittedName>
</protein>